<evidence type="ECO:0000313" key="2">
    <source>
        <dbReference type="Proteomes" id="UP000789366"/>
    </source>
</evidence>
<sequence length="79" mass="8960">MDDDYNYEFATYSTSSSIPNTSLWTSTLDQDNDGRAKALIPTKRKLLSFNMSSASNKRTKTEVNRASNKAFDLLTKEEK</sequence>
<dbReference type="Proteomes" id="UP000789366">
    <property type="component" value="Unassembled WGS sequence"/>
</dbReference>
<protein>
    <submittedName>
        <fullName evidence="1">409_t:CDS:1</fullName>
    </submittedName>
</protein>
<proteinExistence type="predicted"/>
<keyword evidence="2" id="KW-1185">Reference proteome</keyword>
<feature type="non-terminal residue" evidence="1">
    <location>
        <position position="79"/>
    </location>
</feature>
<accession>A0ACA9LBC2</accession>
<comment type="caution">
    <text evidence="1">The sequence shown here is derived from an EMBL/GenBank/DDBJ whole genome shotgun (WGS) entry which is preliminary data.</text>
</comment>
<dbReference type="EMBL" id="CAJVPW010003165">
    <property type="protein sequence ID" value="CAG8519974.1"/>
    <property type="molecule type" value="Genomic_DNA"/>
</dbReference>
<name>A0ACA9LBC2_9GLOM</name>
<organism evidence="1 2">
    <name type="scientific">Cetraspora pellucida</name>
    <dbReference type="NCBI Taxonomy" id="1433469"/>
    <lineage>
        <taxon>Eukaryota</taxon>
        <taxon>Fungi</taxon>
        <taxon>Fungi incertae sedis</taxon>
        <taxon>Mucoromycota</taxon>
        <taxon>Glomeromycotina</taxon>
        <taxon>Glomeromycetes</taxon>
        <taxon>Diversisporales</taxon>
        <taxon>Gigasporaceae</taxon>
        <taxon>Cetraspora</taxon>
    </lineage>
</organism>
<gene>
    <name evidence="1" type="ORF">SPELUC_LOCUS3886</name>
</gene>
<evidence type="ECO:0000313" key="1">
    <source>
        <dbReference type="EMBL" id="CAG8519974.1"/>
    </source>
</evidence>
<reference evidence="1" key="1">
    <citation type="submission" date="2021-06" db="EMBL/GenBank/DDBJ databases">
        <authorList>
            <person name="Kallberg Y."/>
            <person name="Tangrot J."/>
            <person name="Rosling A."/>
        </authorList>
    </citation>
    <scope>NUCLEOTIDE SEQUENCE</scope>
    <source>
        <strain evidence="1">28 12/20/2015</strain>
    </source>
</reference>